<evidence type="ECO:0000256" key="2">
    <source>
        <dbReference type="ARBA" id="ARBA00023002"/>
    </source>
</evidence>
<reference evidence="4" key="1">
    <citation type="submission" date="2020-12" db="EMBL/GenBank/DDBJ databases">
        <title>Prauserella sp. ASG 168, a novel actinomycete isolated from cave rock.</title>
        <authorList>
            <person name="Suriyachadkun C."/>
        </authorList>
    </citation>
    <scope>NUCLEOTIDE SEQUENCE</scope>
    <source>
        <strain evidence="4">ASG 168</strain>
    </source>
</reference>
<dbReference type="PRINTS" id="PR00080">
    <property type="entry name" value="SDRFAMILY"/>
</dbReference>
<comment type="similarity">
    <text evidence="1">Belongs to the short-chain dehydrogenases/reductases (SDR) family.</text>
</comment>
<dbReference type="GO" id="GO:0047936">
    <property type="term" value="F:glucose 1-dehydrogenase [NAD(P)+] activity"/>
    <property type="evidence" value="ECO:0007669"/>
    <property type="project" value="UniProtKB-EC"/>
</dbReference>
<evidence type="ECO:0000313" key="5">
    <source>
        <dbReference type="Proteomes" id="UP000635245"/>
    </source>
</evidence>
<organism evidence="4 5">
    <name type="scientific">Prauserella cavernicola</name>
    <dbReference type="NCBI Taxonomy" id="2800127"/>
    <lineage>
        <taxon>Bacteria</taxon>
        <taxon>Bacillati</taxon>
        <taxon>Actinomycetota</taxon>
        <taxon>Actinomycetes</taxon>
        <taxon>Pseudonocardiales</taxon>
        <taxon>Pseudonocardiaceae</taxon>
        <taxon>Prauserella</taxon>
    </lineage>
</organism>
<dbReference type="InterPro" id="IPR036291">
    <property type="entry name" value="NAD(P)-bd_dom_sf"/>
</dbReference>
<dbReference type="NCBIfam" id="NF005559">
    <property type="entry name" value="PRK07231.1"/>
    <property type="match status" value="1"/>
</dbReference>
<dbReference type="InterPro" id="IPR050259">
    <property type="entry name" value="SDR"/>
</dbReference>
<name>A0A934V9K6_9PSEU</name>
<dbReference type="InterPro" id="IPR057326">
    <property type="entry name" value="KR_dom"/>
</dbReference>
<dbReference type="FunFam" id="3.40.50.720:FF:000084">
    <property type="entry name" value="Short-chain dehydrogenase reductase"/>
    <property type="match status" value="1"/>
</dbReference>
<dbReference type="InterPro" id="IPR020904">
    <property type="entry name" value="Sc_DH/Rdtase_CS"/>
</dbReference>
<evidence type="ECO:0000313" key="4">
    <source>
        <dbReference type="EMBL" id="MBK1789445.1"/>
    </source>
</evidence>
<keyword evidence="5" id="KW-1185">Reference proteome</keyword>
<evidence type="ECO:0000259" key="3">
    <source>
        <dbReference type="SMART" id="SM00822"/>
    </source>
</evidence>
<dbReference type="AlphaFoldDB" id="A0A934V9K6"/>
<keyword evidence="2 4" id="KW-0560">Oxidoreductase</keyword>
<dbReference type="SUPFAM" id="SSF51735">
    <property type="entry name" value="NAD(P)-binding Rossmann-fold domains"/>
    <property type="match status" value="1"/>
</dbReference>
<dbReference type="EC" id="1.1.1.47" evidence="4"/>
<dbReference type="RefSeq" id="WP_200326358.1">
    <property type="nucleotide sequence ID" value="NZ_JAENJH010000021.1"/>
</dbReference>
<dbReference type="InterPro" id="IPR002347">
    <property type="entry name" value="SDR_fam"/>
</dbReference>
<dbReference type="Proteomes" id="UP000635245">
    <property type="component" value="Unassembled WGS sequence"/>
</dbReference>
<dbReference type="PROSITE" id="PS00061">
    <property type="entry name" value="ADH_SHORT"/>
    <property type="match status" value="1"/>
</dbReference>
<sequence>MTNSGTQLEDRVAIVTGASRGLGRALTVALADAGARVTAVARSEADLADTAKVADPTGQRVLPVVADLNDPSAGEAILAATIDHFGAVDILVNNAGVHYPTPFLDTSAEDWNAILDLNLVSVVNLTRTVGRELVRRGSGKVINVTSSWATRAMPQHTAYVTAKAALAQFTRALAREWARHGVTVNALAPGYFATEITRASMSEPKVLDRMLANIPQRRIGEPDEIGPLAVFLASRAADYVTGATFTIDGGMELT</sequence>
<proteinExistence type="inferred from homology"/>
<protein>
    <submittedName>
        <fullName evidence="4">Glucose 1-dehydrogenase</fullName>
        <ecNumber evidence="4">1.1.1.47</ecNumber>
    </submittedName>
</protein>
<feature type="domain" description="Ketoreductase" evidence="3">
    <location>
        <begin position="11"/>
        <end position="190"/>
    </location>
</feature>
<accession>A0A934V9K6</accession>
<evidence type="ECO:0000256" key="1">
    <source>
        <dbReference type="ARBA" id="ARBA00006484"/>
    </source>
</evidence>
<gene>
    <name evidence="4" type="ORF">JHE00_34385</name>
</gene>
<dbReference type="GO" id="GO:0032787">
    <property type="term" value="P:monocarboxylic acid metabolic process"/>
    <property type="evidence" value="ECO:0007669"/>
    <property type="project" value="UniProtKB-ARBA"/>
</dbReference>
<dbReference type="Pfam" id="PF13561">
    <property type="entry name" value="adh_short_C2"/>
    <property type="match status" value="1"/>
</dbReference>
<comment type="caution">
    <text evidence="4">The sequence shown here is derived from an EMBL/GenBank/DDBJ whole genome shotgun (WGS) entry which is preliminary data.</text>
</comment>
<dbReference type="SMART" id="SM00822">
    <property type="entry name" value="PKS_KR"/>
    <property type="match status" value="1"/>
</dbReference>
<dbReference type="Gene3D" id="3.40.50.720">
    <property type="entry name" value="NAD(P)-binding Rossmann-like Domain"/>
    <property type="match status" value="1"/>
</dbReference>
<dbReference type="PRINTS" id="PR00081">
    <property type="entry name" value="GDHRDH"/>
</dbReference>
<dbReference type="PANTHER" id="PTHR42879">
    <property type="entry name" value="3-OXOACYL-(ACYL-CARRIER-PROTEIN) REDUCTASE"/>
    <property type="match status" value="1"/>
</dbReference>
<dbReference type="EMBL" id="JAENJH010000021">
    <property type="protein sequence ID" value="MBK1789445.1"/>
    <property type="molecule type" value="Genomic_DNA"/>
</dbReference>